<dbReference type="AlphaFoldDB" id="A0A1U7Z293"/>
<evidence type="ECO:0000256" key="6">
    <source>
        <dbReference type="RuleBase" id="RU000461"/>
    </source>
</evidence>
<keyword evidence="4 5" id="KW-0408">Iron</keyword>
<keyword evidence="3 6" id="KW-0560">Oxidoreductase</keyword>
<dbReference type="PROSITE" id="PS00086">
    <property type="entry name" value="CYTOCHROME_P450"/>
    <property type="match status" value="1"/>
</dbReference>
<evidence type="ECO:0000256" key="1">
    <source>
        <dbReference type="ARBA" id="ARBA00010617"/>
    </source>
</evidence>
<dbReference type="InterPro" id="IPR001128">
    <property type="entry name" value="Cyt_P450"/>
</dbReference>
<protein>
    <submittedName>
        <fullName evidence="8">Cytochrome P450 94B3-like</fullName>
    </submittedName>
</protein>
<keyword evidence="6" id="KW-0503">Monooxygenase</keyword>
<dbReference type="GO" id="GO:0005506">
    <property type="term" value="F:iron ion binding"/>
    <property type="evidence" value="ECO:0007669"/>
    <property type="project" value="InterPro"/>
</dbReference>
<dbReference type="GO" id="GO:0020037">
    <property type="term" value="F:heme binding"/>
    <property type="evidence" value="ECO:0007669"/>
    <property type="project" value="InterPro"/>
</dbReference>
<comment type="similarity">
    <text evidence="1 6">Belongs to the cytochrome P450 family.</text>
</comment>
<dbReference type="InterPro" id="IPR017972">
    <property type="entry name" value="Cyt_P450_CS"/>
</dbReference>
<evidence type="ECO:0000256" key="3">
    <source>
        <dbReference type="ARBA" id="ARBA00023002"/>
    </source>
</evidence>
<accession>A0A1U7Z293</accession>
<dbReference type="GeneID" id="104590311"/>
<dbReference type="KEGG" id="nnu:104590311"/>
<dbReference type="Pfam" id="PF00067">
    <property type="entry name" value="p450"/>
    <property type="match status" value="1"/>
</dbReference>
<dbReference type="CDD" id="cd11064">
    <property type="entry name" value="CYP86A"/>
    <property type="match status" value="1"/>
</dbReference>
<evidence type="ECO:0000256" key="2">
    <source>
        <dbReference type="ARBA" id="ARBA00022723"/>
    </source>
</evidence>
<name>A0A1U7Z293_NELNU</name>
<dbReference type="PRINTS" id="PR00385">
    <property type="entry name" value="P450"/>
</dbReference>
<dbReference type="PANTHER" id="PTHR24296">
    <property type="entry name" value="CYTOCHROME P450"/>
    <property type="match status" value="1"/>
</dbReference>
<dbReference type="PRINTS" id="PR00463">
    <property type="entry name" value="EP450I"/>
</dbReference>
<dbReference type="RefSeq" id="XP_010247229.1">
    <property type="nucleotide sequence ID" value="XM_010248927.1"/>
</dbReference>
<dbReference type="OMA" id="NFTYECT"/>
<dbReference type="OrthoDB" id="1470350at2759"/>
<dbReference type="GO" id="GO:0016705">
    <property type="term" value="F:oxidoreductase activity, acting on paired donors, with incorporation or reduction of molecular oxygen"/>
    <property type="evidence" value="ECO:0007669"/>
    <property type="project" value="InterPro"/>
</dbReference>
<dbReference type="InterPro" id="IPR036396">
    <property type="entry name" value="Cyt_P450_sf"/>
</dbReference>
<evidence type="ECO:0000313" key="8">
    <source>
        <dbReference type="RefSeq" id="XP_010247229.1"/>
    </source>
</evidence>
<keyword evidence="7" id="KW-1185">Reference proteome</keyword>
<dbReference type="FunCoup" id="A0A1U7Z293">
    <property type="interactions" value="399"/>
</dbReference>
<feature type="binding site" description="axial binding residue" evidence="5">
    <location>
        <position position="447"/>
    </location>
    <ligand>
        <name>heme</name>
        <dbReference type="ChEBI" id="CHEBI:30413"/>
    </ligand>
    <ligandPart>
        <name>Fe</name>
        <dbReference type="ChEBI" id="CHEBI:18248"/>
    </ligandPart>
</feature>
<evidence type="ECO:0000313" key="7">
    <source>
        <dbReference type="Proteomes" id="UP000189703"/>
    </source>
</evidence>
<gene>
    <name evidence="8" type="primary">LOC104590311</name>
</gene>
<dbReference type="GO" id="GO:0006629">
    <property type="term" value="P:lipid metabolic process"/>
    <property type="evidence" value="ECO:0007669"/>
    <property type="project" value="UniProtKB-ARBA"/>
</dbReference>
<dbReference type="SUPFAM" id="SSF48264">
    <property type="entry name" value="Cytochrome P450"/>
    <property type="match status" value="1"/>
</dbReference>
<dbReference type="InterPro" id="IPR002401">
    <property type="entry name" value="Cyt_P450_E_grp-I"/>
</dbReference>
<dbReference type="STRING" id="4432.A0A1U7Z293"/>
<reference evidence="8" key="1">
    <citation type="submission" date="2025-08" db="UniProtKB">
        <authorList>
            <consortium name="RefSeq"/>
        </authorList>
    </citation>
    <scope>IDENTIFICATION</scope>
</reference>
<evidence type="ECO:0000256" key="5">
    <source>
        <dbReference type="PIRSR" id="PIRSR602401-1"/>
    </source>
</evidence>
<keyword evidence="2 5" id="KW-0479">Metal-binding</keyword>
<dbReference type="eggNOG" id="KOG0157">
    <property type="taxonomic scope" value="Eukaryota"/>
</dbReference>
<organism evidence="7 8">
    <name type="scientific">Nelumbo nucifera</name>
    <name type="common">Sacred lotus</name>
    <dbReference type="NCBI Taxonomy" id="4432"/>
    <lineage>
        <taxon>Eukaryota</taxon>
        <taxon>Viridiplantae</taxon>
        <taxon>Streptophyta</taxon>
        <taxon>Embryophyta</taxon>
        <taxon>Tracheophyta</taxon>
        <taxon>Spermatophyta</taxon>
        <taxon>Magnoliopsida</taxon>
        <taxon>Proteales</taxon>
        <taxon>Nelumbonaceae</taxon>
        <taxon>Nelumbo</taxon>
    </lineage>
</organism>
<sequence>MDLLFLLLLLFSLLSLCLSVSACCYPSKRKPNSHLAFKSYPLLGIGPDFLRNRHRFFDWTSDILCWSPNNTTAYCRPGMHGILTANPLNVEHILRNNFDNYPKGPSHFHTLKDFLGRGIFNADGNIWKVQRKIASFEFNTKSLRSFAITNVKEEIQTRLVPLLRKTSELNQVVDMQDILERFAFDNICKLAFNVDPGCLGGDGTAGAEFMKAFDDASLLSVARFFDVHPLWWKTKKALNIGSERRLREAIRMVHDFSDNIIRSRMEEEGGKQSTEDLLSRFVADDLNSPEFLRDIVISFILAGRDTTSSTLAWFFWLLSSRPDIEHNILDELKSIRTRTRKEIGDAYSFEELREMHYLQAAISEALRLYPPVAMDTKVCLKDDVLPDGTSVRKGWVVTYHAYAMGRMECIWGKDCREFRPERWLENGSCRQESPFRFSAFHAGPRMCLGKDMAYIQMKSIAASVVERFHIDVVDGLKCPELLLSLTIRMKGGLPVRVKERCFHN</sequence>
<comment type="cofactor">
    <cofactor evidence="5">
        <name>heme</name>
        <dbReference type="ChEBI" id="CHEBI:30413"/>
    </cofactor>
</comment>
<dbReference type="GO" id="GO:0004497">
    <property type="term" value="F:monooxygenase activity"/>
    <property type="evidence" value="ECO:0007669"/>
    <property type="project" value="UniProtKB-KW"/>
</dbReference>
<proteinExistence type="inferred from homology"/>
<dbReference type="Proteomes" id="UP000189703">
    <property type="component" value="Unplaced"/>
</dbReference>
<dbReference type="Gene3D" id="1.10.630.10">
    <property type="entry name" value="Cytochrome P450"/>
    <property type="match status" value="1"/>
</dbReference>
<keyword evidence="5 6" id="KW-0349">Heme</keyword>
<evidence type="ECO:0000256" key="4">
    <source>
        <dbReference type="ARBA" id="ARBA00023004"/>
    </source>
</evidence>